<dbReference type="OrthoDB" id="3787029at2"/>
<dbReference type="Proteomes" id="UP000198688">
    <property type="component" value="Chromosome I"/>
</dbReference>
<protein>
    <submittedName>
        <fullName evidence="2">Uncharacterized protein</fullName>
    </submittedName>
</protein>
<reference evidence="2 3" key="1">
    <citation type="submission" date="2016-10" db="EMBL/GenBank/DDBJ databases">
        <authorList>
            <person name="de Groot N.N."/>
        </authorList>
    </citation>
    <scope>NUCLEOTIDE SEQUENCE [LARGE SCALE GENOMIC DNA]</scope>
    <source>
        <strain evidence="2 3">DSM 43941</strain>
    </source>
</reference>
<feature type="transmembrane region" description="Helical" evidence="1">
    <location>
        <begin position="42"/>
        <end position="61"/>
    </location>
</feature>
<evidence type="ECO:0000313" key="2">
    <source>
        <dbReference type="EMBL" id="SDT22542.1"/>
    </source>
</evidence>
<dbReference type="RefSeq" id="WP_092545062.1">
    <property type="nucleotide sequence ID" value="NZ_BOMJ01000001.1"/>
</dbReference>
<keyword evidence="3" id="KW-1185">Reference proteome</keyword>
<keyword evidence="1" id="KW-0472">Membrane</keyword>
<name>A0A1H1YMC8_9ACTN</name>
<dbReference type="EMBL" id="LT629758">
    <property type="protein sequence ID" value="SDT22542.1"/>
    <property type="molecule type" value="Genomic_DNA"/>
</dbReference>
<proteinExistence type="predicted"/>
<evidence type="ECO:0000256" key="1">
    <source>
        <dbReference type="SAM" id="Phobius"/>
    </source>
</evidence>
<evidence type="ECO:0000313" key="3">
    <source>
        <dbReference type="Proteomes" id="UP000198688"/>
    </source>
</evidence>
<gene>
    <name evidence="2" type="ORF">SAMN04489716_2914</name>
</gene>
<keyword evidence="1" id="KW-1133">Transmembrane helix</keyword>
<sequence length="232" mass="24492">MNDLNERLARFAGPVPAASDDTIAADVARGHRAVRRRRTARVAAGSAFGIAALAAAVAVLGTTPAVRDGATEARPAIGATAETIRLVDYRGEQPKNFTIAKVPEGFFVQKDYYGGLTIAPDAARNPGPDVDPSVDPLYDPEIFTGKIAIFLENKFYRGELTGDTVTVAGKKAILHSIGPTTQLIISVSDDVYATIQADVPLTRDQLLELGAGLTVHQDAIDRQAGAKGIVKD</sequence>
<dbReference type="STRING" id="113562.SAMN04489716_2914"/>
<organism evidence="2 3">
    <name type="scientific">Actinoplanes derwentensis</name>
    <dbReference type="NCBI Taxonomy" id="113562"/>
    <lineage>
        <taxon>Bacteria</taxon>
        <taxon>Bacillati</taxon>
        <taxon>Actinomycetota</taxon>
        <taxon>Actinomycetes</taxon>
        <taxon>Micromonosporales</taxon>
        <taxon>Micromonosporaceae</taxon>
        <taxon>Actinoplanes</taxon>
    </lineage>
</organism>
<keyword evidence="1" id="KW-0812">Transmembrane</keyword>
<accession>A0A1H1YMC8</accession>
<dbReference type="AlphaFoldDB" id="A0A1H1YMC8"/>